<keyword evidence="1" id="KW-0067">ATP-binding</keyword>
<dbReference type="InterPro" id="IPR004218">
    <property type="entry name" value="GSHS_ATP-bd"/>
</dbReference>
<name>A0ABP7XI89_9ACTN</name>
<sequence length="288" mass="31175">MSERPLVLLVTFAFMPEGETGGELLVAELADRGIAARWVVWDDPHVDWQAADLIAVRSTWDYHRRAGEFLAWARSVDDRLLNGAATFAWNADKGYLVELAGHVPTVPTRRVEDRSEALRAALAEELARWGAVVVKPVTGAGGVGVCVVETALDDRLIGLTAGPWVVQPLVASIATDGESSVYLFDGEPVVQVDKLPGVDDIRVHGQYGGSTRVVDLNSERVEVARAAVAAAGRLLGRRPAYARVDLLRHDGRWCVSELELIEPGLYLDVLPENAARFADLVAGVLVGR</sequence>
<keyword evidence="1" id="KW-0547">Nucleotide-binding</keyword>
<evidence type="ECO:0000313" key="3">
    <source>
        <dbReference type="EMBL" id="GAA4118467.1"/>
    </source>
</evidence>
<dbReference type="InterPro" id="IPR053191">
    <property type="entry name" value="DcsG_Biosynth_Enzyme"/>
</dbReference>
<gene>
    <name evidence="3" type="ORF">GCM10022215_20030</name>
</gene>
<dbReference type="InterPro" id="IPR011761">
    <property type="entry name" value="ATP-grasp"/>
</dbReference>
<reference evidence="4" key="1">
    <citation type="journal article" date="2019" name="Int. J. Syst. Evol. Microbiol.">
        <title>The Global Catalogue of Microorganisms (GCM) 10K type strain sequencing project: providing services to taxonomists for standard genome sequencing and annotation.</title>
        <authorList>
            <consortium name="The Broad Institute Genomics Platform"/>
            <consortium name="The Broad Institute Genome Sequencing Center for Infectious Disease"/>
            <person name="Wu L."/>
            <person name="Ma J."/>
        </authorList>
    </citation>
    <scope>NUCLEOTIDE SEQUENCE [LARGE SCALE GENOMIC DNA]</scope>
    <source>
        <strain evidence="4">JCM 16703</strain>
    </source>
</reference>
<keyword evidence="4" id="KW-1185">Reference proteome</keyword>
<comment type="caution">
    <text evidence="3">The sequence shown here is derived from an EMBL/GenBank/DDBJ whole genome shotgun (WGS) entry which is preliminary data.</text>
</comment>
<dbReference type="Proteomes" id="UP001501495">
    <property type="component" value="Unassembled WGS sequence"/>
</dbReference>
<protein>
    <submittedName>
        <fullName evidence="3">ATP-grasp domain protein</fullName>
    </submittedName>
</protein>
<evidence type="ECO:0000313" key="4">
    <source>
        <dbReference type="Proteomes" id="UP001501495"/>
    </source>
</evidence>
<dbReference type="EMBL" id="BAAAZH010000013">
    <property type="protein sequence ID" value="GAA4118467.1"/>
    <property type="molecule type" value="Genomic_DNA"/>
</dbReference>
<evidence type="ECO:0000256" key="1">
    <source>
        <dbReference type="PROSITE-ProRule" id="PRU00409"/>
    </source>
</evidence>
<accession>A0ABP7XI89</accession>
<feature type="domain" description="ATP-grasp" evidence="2">
    <location>
        <begin position="95"/>
        <end position="286"/>
    </location>
</feature>
<dbReference type="PANTHER" id="PTHR39217">
    <property type="match status" value="1"/>
</dbReference>
<dbReference type="Pfam" id="PF02955">
    <property type="entry name" value="GSH-S_ATP"/>
    <property type="match status" value="1"/>
</dbReference>
<dbReference type="PROSITE" id="PS50975">
    <property type="entry name" value="ATP_GRASP"/>
    <property type="match status" value="1"/>
</dbReference>
<dbReference type="PANTHER" id="PTHR39217:SF1">
    <property type="entry name" value="GLUTATHIONE SYNTHETASE"/>
    <property type="match status" value="1"/>
</dbReference>
<proteinExistence type="predicted"/>
<dbReference type="RefSeq" id="WP_344733217.1">
    <property type="nucleotide sequence ID" value="NZ_BAAAZH010000013.1"/>
</dbReference>
<organism evidence="3 4">
    <name type="scientific">Nocardioides fonticola</name>
    <dbReference type="NCBI Taxonomy" id="450363"/>
    <lineage>
        <taxon>Bacteria</taxon>
        <taxon>Bacillati</taxon>
        <taxon>Actinomycetota</taxon>
        <taxon>Actinomycetes</taxon>
        <taxon>Propionibacteriales</taxon>
        <taxon>Nocardioidaceae</taxon>
        <taxon>Nocardioides</taxon>
    </lineage>
</organism>
<dbReference type="SUPFAM" id="SSF56059">
    <property type="entry name" value="Glutathione synthetase ATP-binding domain-like"/>
    <property type="match status" value="1"/>
</dbReference>
<evidence type="ECO:0000259" key="2">
    <source>
        <dbReference type="PROSITE" id="PS50975"/>
    </source>
</evidence>